<protein>
    <submittedName>
        <fullName evidence="3">Uncharacterized protein</fullName>
    </submittedName>
</protein>
<organism evidence="3 4">
    <name type="scientific">Arthroderma benhamiae (strain ATCC MYA-4681 / CBS 112371)</name>
    <name type="common">Trichophyton mentagrophytes</name>
    <dbReference type="NCBI Taxonomy" id="663331"/>
    <lineage>
        <taxon>Eukaryota</taxon>
        <taxon>Fungi</taxon>
        <taxon>Dikarya</taxon>
        <taxon>Ascomycota</taxon>
        <taxon>Pezizomycotina</taxon>
        <taxon>Eurotiomycetes</taxon>
        <taxon>Eurotiomycetidae</taxon>
        <taxon>Onygenales</taxon>
        <taxon>Arthrodermataceae</taxon>
        <taxon>Trichophyton</taxon>
    </lineage>
</organism>
<sequence length="103" mass="11124">MKSRMSTVSTVFLYCLSLSLLSVSLLDFFSSSPTEAESQQAARESLYLLTLTLALSLSSSPTNATTRLPLTVFSLLSFTIFSCPLSVCLLSVFSSSLSRFSST</sequence>
<feature type="transmembrane region" description="Helical" evidence="1">
    <location>
        <begin position="72"/>
        <end position="93"/>
    </location>
</feature>
<dbReference type="EMBL" id="ABSU01000014">
    <property type="protein sequence ID" value="EFE32621.1"/>
    <property type="molecule type" value="Genomic_DNA"/>
</dbReference>
<dbReference type="KEGG" id="abe:ARB_00446"/>
<evidence type="ECO:0000313" key="4">
    <source>
        <dbReference type="Proteomes" id="UP000008866"/>
    </source>
</evidence>
<dbReference type="GeneID" id="9519215"/>
<proteinExistence type="predicted"/>
<accession>D4AW81</accession>
<dbReference type="Proteomes" id="UP000008866">
    <property type="component" value="Unassembled WGS sequence"/>
</dbReference>
<evidence type="ECO:0000256" key="2">
    <source>
        <dbReference type="SAM" id="SignalP"/>
    </source>
</evidence>
<keyword evidence="4" id="KW-1185">Reference proteome</keyword>
<reference evidence="4" key="1">
    <citation type="journal article" date="2011" name="Genome Biol.">
        <title>Comparative and functional genomics provide insights into the pathogenicity of dermatophytic fungi.</title>
        <authorList>
            <person name="Burmester A."/>
            <person name="Shelest E."/>
            <person name="Gloeckner G."/>
            <person name="Heddergott C."/>
            <person name="Schindler S."/>
            <person name="Staib P."/>
            <person name="Heidel A."/>
            <person name="Felder M."/>
            <person name="Petzold A."/>
            <person name="Szafranski K."/>
            <person name="Feuermann M."/>
            <person name="Pedruzzi I."/>
            <person name="Priebe S."/>
            <person name="Groth M."/>
            <person name="Winkler R."/>
            <person name="Li W."/>
            <person name="Kniemeyer O."/>
            <person name="Schroeckh V."/>
            <person name="Hertweck C."/>
            <person name="Hube B."/>
            <person name="White T.C."/>
            <person name="Platzer M."/>
            <person name="Guthke R."/>
            <person name="Heitman J."/>
            <person name="Woestemeyer J."/>
            <person name="Zipfel P.F."/>
            <person name="Monod M."/>
            <person name="Brakhage A.A."/>
        </authorList>
    </citation>
    <scope>NUCLEOTIDE SEQUENCE [LARGE SCALE GENOMIC DNA]</scope>
    <source>
        <strain evidence="4">ATCC MYA-4681 / CBS 112371</strain>
    </source>
</reference>
<keyword evidence="2" id="KW-0732">Signal</keyword>
<keyword evidence="1" id="KW-1133">Transmembrane helix</keyword>
<name>D4AW81_ARTBC</name>
<dbReference type="HOGENOM" id="CLU_2263107_0_0_1"/>
<comment type="caution">
    <text evidence="3">The sequence shown here is derived from an EMBL/GenBank/DDBJ whole genome shotgun (WGS) entry which is preliminary data.</text>
</comment>
<evidence type="ECO:0000313" key="3">
    <source>
        <dbReference type="EMBL" id="EFE32621.1"/>
    </source>
</evidence>
<keyword evidence="1" id="KW-0472">Membrane</keyword>
<dbReference type="RefSeq" id="XP_003013261.1">
    <property type="nucleotide sequence ID" value="XM_003013215.1"/>
</dbReference>
<gene>
    <name evidence="3" type="ORF">ARB_00446</name>
</gene>
<keyword evidence="1" id="KW-0812">Transmembrane</keyword>
<dbReference type="AlphaFoldDB" id="D4AW81"/>
<feature type="chain" id="PRO_5003054039" evidence="2">
    <location>
        <begin position="37"/>
        <end position="103"/>
    </location>
</feature>
<feature type="signal peptide" evidence="2">
    <location>
        <begin position="1"/>
        <end position="36"/>
    </location>
</feature>
<evidence type="ECO:0000256" key="1">
    <source>
        <dbReference type="SAM" id="Phobius"/>
    </source>
</evidence>